<dbReference type="SUPFAM" id="SSF53850">
    <property type="entry name" value="Periplasmic binding protein-like II"/>
    <property type="match status" value="1"/>
</dbReference>
<dbReference type="AlphaFoldDB" id="A0A2U1CP93"/>
<dbReference type="STRING" id="1231391.GCA_000308195_01495"/>
<organism evidence="7 8">
    <name type="scientific">Pusillimonas noertemannii</name>
    <dbReference type="NCBI Taxonomy" id="305977"/>
    <lineage>
        <taxon>Bacteria</taxon>
        <taxon>Pseudomonadati</taxon>
        <taxon>Pseudomonadota</taxon>
        <taxon>Betaproteobacteria</taxon>
        <taxon>Burkholderiales</taxon>
        <taxon>Alcaligenaceae</taxon>
        <taxon>Pusillimonas</taxon>
    </lineage>
</organism>
<dbReference type="PANTHER" id="PTHR30346">
    <property type="entry name" value="TRANSCRIPTIONAL DUAL REGULATOR HCAR-RELATED"/>
    <property type="match status" value="1"/>
</dbReference>
<proteinExistence type="inferred from homology"/>
<dbReference type="PROSITE" id="PS50931">
    <property type="entry name" value="HTH_LYSR"/>
    <property type="match status" value="1"/>
</dbReference>
<feature type="region of interest" description="Disordered" evidence="5">
    <location>
        <begin position="304"/>
        <end position="325"/>
    </location>
</feature>
<comment type="similarity">
    <text evidence="1">Belongs to the LysR transcriptional regulatory family.</text>
</comment>
<keyword evidence="3" id="KW-0238">DNA-binding</keyword>
<dbReference type="GO" id="GO:0003700">
    <property type="term" value="F:DNA-binding transcription factor activity"/>
    <property type="evidence" value="ECO:0007669"/>
    <property type="project" value="InterPro"/>
</dbReference>
<dbReference type="InterPro" id="IPR005119">
    <property type="entry name" value="LysR_subst-bd"/>
</dbReference>
<dbReference type="InterPro" id="IPR036390">
    <property type="entry name" value="WH_DNA-bd_sf"/>
</dbReference>
<keyword evidence="2" id="KW-0805">Transcription regulation</keyword>
<accession>A0A2U1CP93</accession>
<protein>
    <submittedName>
        <fullName evidence="7">LysR family transcriptional regulator</fullName>
    </submittedName>
</protein>
<dbReference type="EMBL" id="QEKO01000001">
    <property type="protein sequence ID" value="PVY67718.1"/>
    <property type="molecule type" value="Genomic_DNA"/>
</dbReference>
<evidence type="ECO:0000256" key="3">
    <source>
        <dbReference type="ARBA" id="ARBA00023125"/>
    </source>
</evidence>
<dbReference type="Gene3D" id="3.40.190.290">
    <property type="match status" value="1"/>
</dbReference>
<dbReference type="InterPro" id="IPR036388">
    <property type="entry name" value="WH-like_DNA-bd_sf"/>
</dbReference>
<name>A0A2U1CP93_9BURK</name>
<evidence type="ECO:0000313" key="8">
    <source>
        <dbReference type="Proteomes" id="UP000246145"/>
    </source>
</evidence>
<evidence type="ECO:0000256" key="2">
    <source>
        <dbReference type="ARBA" id="ARBA00023015"/>
    </source>
</evidence>
<evidence type="ECO:0000256" key="1">
    <source>
        <dbReference type="ARBA" id="ARBA00009437"/>
    </source>
</evidence>
<dbReference type="Proteomes" id="UP000246145">
    <property type="component" value="Unassembled WGS sequence"/>
</dbReference>
<dbReference type="InterPro" id="IPR000847">
    <property type="entry name" value="LysR_HTH_N"/>
</dbReference>
<gene>
    <name evidence="7" type="ORF">C7440_0101</name>
</gene>
<feature type="compositionally biased region" description="Basic and acidic residues" evidence="5">
    <location>
        <begin position="304"/>
        <end position="314"/>
    </location>
</feature>
<keyword evidence="8" id="KW-1185">Reference proteome</keyword>
<evidence type="ECO:0000256" key="4">
    <source>
        <dbReference type="ARBA" id="ARBA00023163"/>
    </source>
</evidence>
<evidence type="ECO:0000256" key="5">
    <source>
        <dbReference type="SAM" id="MobiDB-lite"/>
    </source>
</evidence>
<dbReference type="Pfam" id="PF00126">
    <property type="entry name" value="HTH_1"/>
    <property type="match status" value="1"/>
</dbReference>
<dbReference type="Gene3D" id="1.10.10.10">
    <property type="entry name" value="Winged helix-like DNA-binding domain superfamily/Winged helix DNA-binding domain"/>
    <property type="match status" value="1"/>
</dbReference>
<evidence type="ECO:0000313" key="7">
    <source>
        <dbReference type="EMBL" id="PVY67718.1"/>
    </source>
</evidence>
<dbReference type="Pfam" id="PF03466">
    <property type="entry name" value="LysR_substrate"/>
    <property type="match status" value="1"/>
</dbReference>
<dbReference type="GO" id="GO:0032993">
    <property type="term" value="C:protein-DNA complex"/>
    <property type="evidence" value="ECO:0007669"/>
    <property type="project" value="TreeGrafter"/>
</dbReference>
<feature type="domain" description="HTH lysR-type" evidence="6">
    <location>
        <begin position="7"/>
        <end position="64"/>
    </location>
</feature>
<dbReference type="RefSeq" id="WP_116517039.1">
    <property type="nucleotide sequence ID" value="NZ_JACCEX010000001.1"/>
</dbReference>
<dbReference type="OrthoDB" id="6085485at2"/>
<dbReference type="PANTHER" id="PTHR30346:SF0">
    <property type="entry name" value="HCA OPERON TRANSCRIPTIONAL ACTIVATOR HCAR"/>
    <property type="match status" value="1"/>
</dbReference>
<dbReference type="SUPFAM" id="SSF46785">
    <property type="entry name" value="Winged helix' DNA-binding domain"/>
    <property type="match status" value="1"/>
</dbReference>
<evidence type="ECO:0000259" key="6">
    <source>
        <dbReference type="PROSITE" id="PS50931"/>
    </source>
</evidence>
<dbReference type="GO" id="GO:0003677">
    <property type="term" value="F:DNA binding"/>
    <property type="evidence" value="ECO:0007669"/>
    <property type="project" value="UniProtKB-KW"/>
</dbReference>
<comment type="caution">
    <text evidence="7">The sequence shown here is derived from an EMBL/GenBank/DDBJ whole genome shotgun (WGS) entry which is preliminary data.</text>
</comment>
<sequence>MNPQDTLTLRKLDIFLAFMRLGNLARVAEEMELSTVSVHRALHTLEDAVGCPLFRREGRNLQPLDTAYAFAGHARRCLDECRQGLEKVRDMAGVNTPRLRIGSLYSLTLHCIPQVIIGLKLRRPELHVDLSMDSSRGLIESLQNGRLDAIIVGANEPPEHPGLLSVPMFEDALYFAAPAGSRYASATKDIDLATARNEKFVMLGAGFVTSESFMNTFRLAGYEPDVAMQVGDIFSLINLVGQGMGCSLLPGRVAAFSDRVCLKTLQPRYRSRQRIALMLPGSREHDPNLQALAAECKAYGLRNDRHRDGVRQDRPPNPPADTARC</sequence>
<reference evidence="7 8" key="1">
    <citation type="submission" date="2018-04" db="EMBL/GenBank/DDBJ databases">
        <title>Genomic Encyclopedia of Type Strains, Phase IV (KMG-IV): sequencing the most valuable type-strain genomes for metagenomic binning, comparative biology and taxonomic classification.</title>
        <authorList>
            <person name="Goeker M."/>
        </authorList>
    </citation>
    <scope>NUCLEOTIDE SEQUENCE [LARGE SCALE GENOMIC DNA]</scope>
    <source>
        <strain evidence="7 8">DSM 10065</strain>
    </source>
</reference>
<keyword evidence="4" id="KW-0804">Transcription</keyword>